<keyword evidence="6" id="KW-1185">Reference proteome</keyword>
<proteinExistence type="predicted"/>
<dbReference type="Proteomes" id="UP000294829">
    <property type="component" value="Unassembled WGS sequence"/>
</dbReference>
<dbReference type="InterPro" id="IPR029062">
    <property type="entry name" value="Class_I_gatase-like"/>
</dbReference>
<dbReference type="SUPFAM" id="SSF52317">
    <property type="entry name" value="Class I glutamine amidotransferase-like"/>
    <property type="match status" value="1"/>
</dbReference>
<dbReference type="PROSITE" id="PS00041">
    <property type="entry name" value="HTH_ARAC_FAMILY_1"/>
    <property type="match status" value="1"/>
</dbReference>
<dbReference type="InterPro" id="IPR050204">
    <property type="entry name" value="AraC_XylS_family_regulators"/>
</dbReference>
<dbReference type="AlphaFoldDB" id="A0A4R5W603"/>
<dbReference type="SMART" id="SM00342">
    <property type="entry name" value="HTH_ARAC"/>
    <property type="match status" value="1"/>
</dbReference>
<dbReference type="InterPro" id="IPR018060">
    <property type="entry name" value="HTH_AraC"/>
</dbReference>
<accession>A0A4R5W603</accession>
<dbReference type="GO" id="GO:0043565">
    <property type="term" value="F:sequence-specific DNA binding"/>
    <property type="evidence" value="ECO:0007669"/>
    <property type="project" value="InterPro"/>
</dbReference>
<evidence type="ECO:0000256" key="2">
    <source>
        <dbReference type="ARBA" id="ARBA00023125"/>
    </source>
</evidence>
<dbReference type="Gene3D" id="1.10.10.60">
    <property type="entry name" value="Homeodomain-like"/>
    <property type="match status" value="2"/>
</dbReference>
<evidence type="ECO:0000256" key="1">
    <source>
        <dbReference type="ARBA" id="ARBA00023015"/>
    </source>
</evidence>
<dbReference type="PANTHER" id="PTHR46796">
    <property type="entry name" value="HTH-TYPE TRANSCRIPTIONAL ACTIVATOR RHAS-RELATED"/>
    <property type="match status" value="1"/>
</dbReference>
<feature type="domain" description="HTH araC/xylS-type" evidence="4">
    <location>
        <begin position="223"/>
        <end position="321"/>
    </location>
</feature>
<dbReference type="Gene3D" id="3.40.50.880">
    <property type="match status" value="1"/>
</dbReference>
<protein>
    <submittedName>
        <fullName evidence="5">Helix-turn-helix domain-containing protein</fullName>
    </submittedName>
</protein>
<dbReference type="PROSITE" id="PS01124">
    <property type="entry name" value="HTH_ARAC_FAMILY_2"/>
    <property type="match status" value="1"/>
</dbReference>
<evidence type="ECO:0000259" key="4">
    <source>
        <dbReference type="PROSITE" id="PS01124"/>
    </source>
</evidence>
<dbReference type="SUPFAM" id="SSF46689">
    <property type="entry name" value="Homeodomain-like"/>
    <property type="match status" value="2"/>
</dbReference>
<dbReference type="GO" id="GO:0003700">
    <property type="term" value="F:DNA-binding transcription factor activity"/>
    <property type="evidence" value="ECO:0007669"/>
    <property type="project" value="InterPro"/>
</dbReference>
<name>A0A4R5W603_9BURK</name>
<gene>
    <name evidence="5" type="ORF">E2I14_07020</name>
</gene>
<dbReference type="Pfam" id="PF12833">
    <property type="entry name" value="HTH_18"/>
    <property type="match status" value="1"/>
</dbReference>
<evidence type="ECO:0000313" key="6">
    <source>
        <dbReference type="Proteomes" id="UP000294829"/>
    </source>
</evidence>
<sequence>MQSFSSLACTDVPIKITLVHVCGENQAGANPSLSLAGLVAPLQSVAQLLGAARFQWQIFSVSTCAEIDDSTIAAEINKSHLALLVSDEVKHSPNSELLRKLTSAIQQARFWGAVGAPVLWLANAGKMQGLRTALPWASYSDANEVAEHAILMPNLFELDGQCITCCGGAASVDFALTVIHALFGADAQAHAMETLCVERVRNGSDRQRIALHTRFGVLQPQLSEAVTLMENNIEETLSTDDIAQLVGLSRRQLERQFKQYLGTMPSRYYLELRLKKARQLLLESNSSIVQIGLMCGFSSGAHFSTAFGAQFGITPREERQRKLSAG</sequence>
<dbReference type="InterPro" id="IPR009057">
    <property type="entry name" value="Homeodomain-like_sf"/>
</dbReference>
<keyword evidence="3" id="KW-0804">Transcription</keyword>
<dbReference type="EMBL" id="SMYL01000002">
    <property type="protein sequence ID" value="TDK67496.1"/>
    <property type="molecule type" value="Genomic_DNA"/>
</dbReference>
<keyword evidence="1" id="KW-0805">Transcription regulation</keyword>
<evidence type="ECO:0000313" key="5">
    <source>
        <dbReference type="EMBL" id="TDK67496.1"/>
    </source>
</evidence>
<evidence type="ECO:0000256" key="3">
    <source>
        <dbReference type="ARBA" id="ARBA00023163"/>
    </source>
</evidence>
<organism evidence="5 6">
    <name type="scientific">Sapientia aquatica</name>
    <dbReference type="NCBI Taxonomy" id="1549640"/>
    <lineage>
        <taxon>Bacteria</taxon>
        <taxon>Pseudomonadati</taxon>
        <taxon>Pseudomonadota</taxon>
        <taxon>Betaproteobacteria</taxon>
        <taxon>Burkholderiales</taxon>
        <taxon>Oxalobacteraceae</taxon>
        <taxon>Sapientia</taxon>
    </lineage>
</organism>
<reference evidence="5 6" key="1">
    <citation type="submission" date="2019-03" db="EMBL/GenBank/DDBJ databases">
        <title>Sapientia aquatica gen. nov., sp. nov., isolated from a crater lake.</title>
        <authorList>
            <person name="Felfoldi T."/>
            <person name="Szabo A."/>
            <person name="Toth E."/>
            <person name="Schumann P."/>
            <person name="Keki Z."/>
            <person name="Marialigeti K."/>
            <person name="Mathe I."/>
        </authorList>
    </citation>
    <scope>NUCLEOTIDE SEQUENCE [LARGE SCALE GENOMIC DNA]</scope>
    <source>
        <strain evidence="5 6">SA-152</strain>
    </source>
</reference>
<keyword evidence="2" id="KW-0238">DNA-binding</keyword>
<dbReference type="RefSeq" id="WP_133326803.1">
    <property type="nucleotide sequence ID" value="NZ_SMYL01000002.1"/>
</dbReference>
<dbReference type="OrthoDB" id="9816344at2"/>
<comment type="caution">
    <text evidence="5">The sequence shown here is derived from an EMBL/GenBank/DDBJ whole genome shotgun (WGS) entry which is preliminary data.</text>
</comment>
<dbReference type="InterPro" id="IPR018062">
    <property type="entry name" value="HTH_AraC-typ_CS"/>
</dbReference>